<accession>A0ACC3TU34</accession>
<dbReference type="EMBL" id="MU970051">
    <property type="protein sequence ID" value="KAK9324291.1"/>
    <property type="molecule type" value="Genomic_DNA"/>
</dbReference>
<protein>
    <submittedName>
        <fullName evidence="1">RNA recognition motif 2-domain-containing protein</fullName>
    </submittedName>
</protein>
<dbReference type="Proteomes" id="UP001489719">
    <property type="component" value="Unassembled WGS sequence"/>
</dbReference>
<evidence type="ECO:0000313" key="1">
    <source>
        <dbReference type="EMBL" id="KAK9324291.1"/>
    </source>
</evidence>
<proteinExistence type="predicted"/>
<comment type="caution">
    <text evidence="1">The sequence shown here is derived from an EMBL/GenBank/DDBJ whole genome shotgun (WGS) entry which is preliminary data.</text>
</comment>
<reference evidence="2" key="1">
    <citation type="journal article" date="2024" name="Front. Bioeng. Biotechnol.">
        <title>Genome-scale model development and genomic sequencing of the oleaginous clade Lipomyces.</title>
        <authorList>
            <person name="Czajka J.J."/>
            <person name="Han Y."/>
            <person name="Kim J."/>
            <person name="Mondo S.J."/>
            <person name="Hofstad B.A."/>
            <person name="Robles A."/>
            <person name="Haridas S."/>
            <person name="Riley R."/>
            <person name="LaButti K."/>
            <person name="Pangilinan J."/>
            <person name="Andreopoulos W."/>
            <person name="Lipzen A."/>
            <person name="Yan J."/>
            <person name="Wang M."/>
            <person name="Ng V."/>
            <person name="Grigoriev I.V."/>
            <person name="Spatafora J.W."/>
            <person name="Magnuson J.K."/>
            <person name="Baker S.E."/>
            <person name="Pomraning K.R."/>
        </authorList>
    </citation>
    <scope>NUCLEOTIDE SEQUENCE [LARGE SCALE GENOMIC DNA]</scope>
    <source>
        <strain evidence="2">CBS 10300</strain>
    </source>
</reference>
<name>A0ACC3TU34_9ASCO</name>
<evidence type="ECO:0000313" key="2">
    <source>
        <dbReference type="Proteomes" id="UP001489719"/>
    </source>
</evidence>
<keyword evidence="2" id="KW-1185">Reference proteome</keyword>
<gene>
    <name evidence="1" type="ORF">V1517DRAFT_57681</name>
</gene>
<sequence length="564" mass="63786">MNDNEPMKSIKETARNNLPVLKEHSRSSFCHPESSHQTNMQPSRYLKVTGLSKSADPILLSEKFHAFGDLRGIYTREIALNGSIIVGYFDLRHAVTAYKAVCSQPILGYHLRPHFFPKNYLTQMYESGIEIPFMSNNEGELAVYFSRGTAKRARSILEKYLPTFGSVQSLKIESETSISCEFFDVRDSASAVLTLNGQLIDDMVFYVSFKETDAMFAKPPSPTGSDEEKSPISGSASFSSENHREGLSVHAPVFESKRSNMMSLLSIPPGSTERNGGVHDSYSEPQSPADNFYYEGRVDDLSSIGKPLTRHESYDYGKSKNSLDNYSQLDYFGAGKHTRRLSTSIPRSPRSDPMWDAEASLTFQVESYPDIMSRGYSVYTNATVPKNNVVDLERIARGLDTRTTLMLRNIPNKVDQQMLKEYIDVTNKNTYDFLYLRIDFLNKCNVGYAFISFTSPEAIITFAKARAGTKWNRFNSEKICDISYANIQGKECLIEKFRNSSVMDQDSAYRPKIYYSDGPSKGQEEEFPPPNNMNRKLRSLASIQQIGLFPPGSNSGNWRRICRY</sequence>
<organism evidence="1 2">
    <name type="scientific">Lipomyces orientalis</name>
    <dbReference type="NCBI Taxonomy" id="1233043"/>
    <lineage>
        <taxon>Eukaryota</taxon>
        <taxon>Fungi</taxon>
        <taxon>Dikarya</taxon>
        <taxon>Ascomycota</taxon>
        <taxon>Saccharomycotina</taxon>
        <taxon>Lipomycetes</taxon>
        <taxon>Lipomycetales</taxon>
        <taxon>Lipomycetaceae</taxon>
        <taxon>Lipomyces</taxon>
    </lineage>
</organism>